<sequence length="165" mass="18807">MVLAENFSRINNADKFDIFLSHSYLDSNEILGLKLEFEAAGFSVYVDWVVDKGLDRTKVDRQTAATLRTRLKQCRCLVYAFTENSQSSVWMPWELGYFDAFKNKVAVLPILQTSRAGFEYVGQEYLGLYPYAFHATAKGGNGSELIWVCTAPETYKQFKGWLNGQ</sequence>
<name>I4BAC6_TURPD</name>
<dbReference type="AlphaFoldDB" id="I4BAC6"/>
<organism evidence="1 2">
    <name type="scientific">Turneriella parva (strain ATCC BAA-1111 / DSM 21527 / NCTC 11395 / H)</name>
    <name type="common">Leptospira parva</name>
    <dbReference type="NCBI Taxonomy" id="869212"/>
    <lineage>
        <taxon>Bacteria</taxon>
        <taxon>Pseudomonadati</taxon>
        <taxon>Spirochaetota</taxon>
        <taxon>Spirochaetia</taxon>
        <taxon>Leptospirales</taxon>
        <taxon>Leptospiraceae</taxon>
        <taxon>Turneriella</taxon>
    </lineage>
</organism>
<dbReference type="KEGG" id="tpx:Turpa_3599"/>
<proteinExistence type="predicted"/>
<dbReference type="EMBL" id="CP002959">
    <property type="protein sequence ID" value="AFM14233.1"/>
    <property type="molecule type" value="Genomic_DNA"/>
</dbReference>
<dbReference type="Proteomes" id="UP000006048">
    <property type="component" value="Chromosome"/>
</dbReference>
<evidence type="ECO:0008006" key="3">
    <source>
        <dbReference type="Google" id="ProtNLM"/>
    </source>
</evidence>
<dbReference type="SUPFAM" id="SSF52200">
    <property type="entry name" value="Toll/Interleukin receptor TIR domain"/>
    <property type="match status" value="1"/>
</dbReference>
<dbReference type="InterPro" id="IPR035897">
    <property type="entry name" value="Toll_tir_struct_dom_sf"/>
</dbReference>
<dbReference type="STRING" id="869212.Turpa_3599"/>
<accession>I4BAC6</accession>
<dbReference type="GO" id="GO:0007165">
    <property type="term" value="P:signal transduction"/>
    <property type="evidence" value="ECO:0007669"/>
    <property type="project" value="InterPro"/>
</dbReference>
<protein>
    <recommendedName>
        <fullName evidence="3">TIR domain-containing protein</fullName>
    </recommendedName>
</protein>
<evidence type="ECO:0000313" key="2">
    <source>
        <dbReference type="Proteomes" id="UP000006048"/>
    </source>
</evidence>
<gene>
    <name evidence="1" type="ordered locus">Turpa_3599</name>
</gene>
<dbReference type="Gene3D" id="3.40.50.10140">
    <property type="entry name" value="Toll/interleukin-1 receptor homology (TIR) domain"/>
    <property type="match status" value="1"/>
</dbReference>
<reference evidence="1 2" key="1">
    <citation type="submission" date="2012-06" db="EMBL/GenBank/DDBJ databases">
        <title>The complete chromosome of genome of Turneriella parva DSM 21527.</title>
        <authorList>
            <consortium name="US DOE Joint Genome Institute (JGI-PGF)"/>
            <person name="Lucas S."/>
            <person name="Han J."/>
            <person name="Lapidus A."/>
            <person name="Bruce D."/>
            <person name="Goodwin L."/>
            <person name="Pitluck S."/>
            <person name="Peters L."/>
            <person name="Kyrpides N."/>
            <person name="Mavromatis K."/>
            <person name="Ivanova N."/>
            <person name="Mikhailova N."/>
            <person name="Chertkov O."/>
            <person name="Detter J.C."/>
            <person name="Tapia R."/>
            <person name="Han C."/>
            <person name="Land M."/>
            <person name="Hauser L."/>
            <person name="Markowitz V."/>
            <person name="Cheng J.-F."/>
            <person name="Hugenholtz P."/>
            <person name="Woyke T."/>
            <person name="Wu D."/>
            <person name="Gronow S."/>
            <person name="Wellnitz S."/>
            <person name="Brambilla E."/>
            <person name="Klenk H.-P."/>
            <person name="Eisen J.A."/>
        </authorList>
    </citation>
    <scope>NUCLEOTIDE SEQUENCE [LARGE SCALE GENOMIC DNA]</scope>
    <source>
        <strain evidence="2">ATCC BAA-1111 / DSM 21527 / NCTC 11395 / H</strain>
    </source>
</reference>
<keyword evidence="2" id="KW-1185">Reference proteome</keyword>
<evidence type="ECO:0000313" key="1">
    <source>
        <dbReference type="EMBL" id="AFM14233.1"/>
    </source>
</evidence>
<dbReference type="PATRIC" id="fig|869212.3.peg.3619"/>
<dbReference type="HOGENOM" id="CLU_1495530_0_0_12"/>